<dbReference type="InterPro" id="IPR004846">
    <property type="entry name" value="T2SS/T3SS_dom"/>
</dbReference>
<dbReference type="EMBL" id="BNAP01000011">
    <property type="protein sequence ID" value="GHG93863.1"/>
    <property type="molecule type" value="Genomic_DNA"/>
</dbReference>
<dbReference type="PROSITE" id="PS50914">
    <property type="entry name" value="BON"/>
    <property type="match status" value="1"/>
</dbReference>
<proteinExistence type="inferred from homology"/>
<dbReference type="GO" id="GO:0015627">
    <property type="term" value="C:type II protein secretion system complex"/>
    <property type="evidence" value="ECO:0007669"/>
    <property type="project" value="TreeGrafter"/>
</dbReference>
<dbReference type="Pfam" id="PF13629">
    <property type="entry name" value="T2SS-T3SS_pil_N"/>
    <property type="match status" value="1"/>
</dbReference>
<sequence>MRLLGLAGLVWFGLAGASLAQTVLSVDKKRIELNVSEAKFLKLETPAKAVFLSNPGVADIDLQSTSYIYLIGKSVGETTLFVLGDDETPQLSTTISVGIDADRLTRAARGAISGGNVSVTSRDGAIFLQGRVPSPVDISSAEDVVMALTGPNAVVVNRIELAQSAQVNLQVKIAEVSRTISDDLGFSINGSGRHGSISSPTSDIVNGFAMSVTPTSVNVNFLLNALSQRGLVSILSEPNLTARSGETANFLAGGQIPYRMGTDDNDNATVQLQPYGVELQFTPVVLDGGRIEIELETKVSEIDKANSDSTDVGPALTERSASTTVEVGSGQSFAIAGMFQSGTQQALGGFPGLVDLPVIGALFRSSSFSRGETELVVIVTPYLVEPGSPGSFTTPVDGLKPVGGVEQWGMGRFTRPLKPGQDRGQSRVRTTSGGGFRLQ</sequence>
<feature type="domain" description="BON" evidence="3">
    <location>
        <begin position="93"/>
        <end position="163"/>
    </location>
</feature>
<dbReference type="PANTHER" id="PTHR30332">
    <property type="entry name" value="PROBABLE GENERAL SECRETION PATHWAY PROTEIN D"/>
    <property type="match status" value="1"/>
</dbReference>
<comment type="caution">
    <text evidence="4">The sequence shown here is derived from an EMBL/GenBank/DDBJ whole genome shotgun (WGS) entry which is preliminary data.</text>
</comment>
<keyword evidence="5" id="KW-1185">Reference proteome</keyword>
<reference evidence="4" key="2">
    <citation type="submission" date="2020-09" db="EMBL/GenBank/DDBJ databases">
        <authorList>
            <person name="Sun Q."/>
            <person name="Zhou Y."/>
        </authorList>
    </citation>
    <scope>NUCLEOTIDE SEQUENCE</scope>
    <source>
        <strain evidence="4">CGMCC 1.7081</strain>
    </source>
</reference>
<evidence type="ECO:0000313" key="5">
    <source>
        <dbReference type="Proteomes" id="UP000611500"/>
    </source>
</evidence>
<evidence type="ECO:0000256" key="1">
    <source>
        <dbReference type="RuleBase" id="RU004003"/>
    </source>
</evidence>
<dbReference type="Pfam" id="PF04972">
    <property type="entry name" value="BON"/>
    <property type="match status" value="1"/>
</dbReference>
<dbReference type="GO" id="GO:0009306">
    <property type="term" value="P:protein secretion"/>
    <property type="evidence" value="ECO:0007669"/>
    <property type="project" value="InterPro"/>
</dbReference>
<evidence type="ECO:0000313" key="4">
    <source>
        <dbReference type="EMBL" id="GHG93863.1"/>
    </source>
</evidence>
<evidence type="ECO:0000259" key="3">
    <source>
        <dbReference type="PROSITE" id="PS50914"/>
    </source>
</evidence>
<organism evidence="4 5">
    <name type="scientific">Pseudodonghicola xiamenensis</name>
    <dbReference type="NCBI Taxonomy" id="337702"/>
    <lineage>
        <taxon>Bacteria</taxon>
        <taxon>Pseudomonadati</taxon>
        <taxon>Pseudomonadota</taxon>
        <taxon>Alphaproteobacteria</taxon>
        <taxon>Rhodobacterales</taxon>
        <taxon>Paracoccaceae</taxon>
        <taxon>Pseudodonghicola</taxon>
    </lineage>
</organism>
<feature type="region of interest" description="Disordered" evidence="2">
    <location>
        <begin position="414"/>
        <end position="439"/>
    </location>
</feature>
<dbReference type="InterPro" id="IPR032789">
    <property type="entry name" value="T2SS-T3SS_pil_N"/>
</dbReference>
<dbReference type="Proteomes" id="UP000611500">
    <property type="component" value="Unassembled WGS sequence"/>
</dbReference>
<name>A0A8J3ME21_9RHOB</name>
<dbReference type="PRINTS" id="PR00811">
    <property type="entry name" value="BCTERIALGSPD"/>
</dbReference>
<dbReference type="InterPro" id="IPR050810">
    <property type="entry name" value="Bact_Secretion_Sys_Channel"/>
</dbReference>
<dbReference type="AlphaFoldDB" id="A0A8J3ME21"/>
<dbReference type="Pfam" id="PF00263">
    <property type="entry name" value="Secretin"/>
    <property type="match status" value="1"/>
</dbReference>
<accession>A0A8J3ME21</accession>
<protein>
    <submittedName>
        <fullName evidence="4">Fimbriae assembly protein</fullName>
    </submittedName>
</protein>
<dbReference type="PANTHER" id="PTHR30332:SF17">
    <property type="entry name" value="TYPE IV PILIATION SYSTEM PROTEIN DR_0774-RELATED"/>
    <property type="match status" value="1"/>
</dbReference>
<evidence type="ECO:0000256" key="2">
    <source>
        <dbReference type="SAM" id="MobiDB-lite"/>
    </source>
</evidence>
<dbReference type="InterPro" id="IPR007055">
    <property type="entry name" value="BON_dom"/>
</dbReference>
<gene>
    <name evidence="4" type="ORF">GCM10010961_26640</name>
</gene>
<comment type="similarity">
    <text evidence="1">Belongs to the bacterial secretin family.</text>
</comment>
<reference evidence="4" key="1">
    <citation type="journal article" date="2014" name="Int. J. Syst. Evol. Microbiol.">
        <title>Complete genome sequence of Corynebacterium casei LMG S-19264T (=DSM 44701T), isolated from a smear-ripened cheese.</title>
        <authorList>
            <consortium name="US DOE Joint Genome Institute (JGI-PGF)"/>
            <person name="Walter F."/>
            <person name="Albersmeier A."/>
            <person name="Kalinowski J."/>
            <person name="Ruckert C."/>
        </authorList>
    </citation>
    <scope>NUCLEOTIDE SEQUENCE</scope>
    <source>
        <strain evidence="4">CGMCC 1.7081</strain>
    </source>
</reference>
<dbReference type="InterPro" id="IPR001775">
    <property type="entry name" value="GspD/PilQ"/>
</dbReference>